<dbReference type="AlphaFoldDB" id="A0AA38IPS8"/>
<proteinExistence type="inferred from homology"/>
<dbReference type="GO" id="GO:0003676">
    <property type="term" value="F:nucleic acid binding"/>
    <property type="evidence" value="ECO:0007669"/>
    <property type="project" value="InterPro"/>
</dbReference>
<protein>
    <recommendedName>
        <fullName evidence="2">RNase H type-1 domain-containing protein</fullName>
    </recommendedName>
</protein>
<dbReference type="InterPro" id="IPR036397">
    <property type="entry name" value="RNaseH_sf"/>
</dbReference>
<dbReference type="PIRSF" id="PIRSF036852">
    <property type="entry name" value="Ribonuclease_H1_euk"/>
    <property type="match status" value="1"/>
</dbReference>
<keyword evidence="4" id="KW-1185">Reference proteome</keyword>
<dbReference type="PROSITE" id="PS50879">
    <property type="entry name" value="RNASE_H_1"/>
    <property type="match status" value="1"/>
</dbReference>
<evidence type="ECO:0000259" key="2">
    <source>
        <dbReference type="PROSITE" id="PS50879"/>
    </source>
</evidence>
<dbReference type="Gene3D" id="3.30.420.10">
    <property type="entry name" value="Ribonuclease H-like superfamily/Ribonuclease H"/>
    <property type="match status" value="1"/>
</dbReference>
<dbReference type="PANTHER" id="PTHR10642">
    <property type="entry name" value="RIBONUCLEASE H1"/>
    <property type="match status" value="1"/>
</dbReference>
<dbReference type="InterPro" id="IPR050092">
    <property type="entry name" value="RNase_H"/>
</dbReference>
<dbReference type="EMBL" id="JALNTZ010000003">
    <property type="protein sequence ID" value="KAJ3659515.1"/>
    <property type="molecule type" value="Genomic_DNA"/>
</dbReference>
<dbReference type="FunFam" id="3.30.420.10:FF:000115">
    <property type="entry name" value="Ribonuclease H"/>
    <property type="match status" value="1"/>
</dbReference>
<comment type="caution">
    <text evidence="3">The sequence shown here is derived from an EMBL/GenBank/DDBJ whole genome shotgun (WGS) entry which is preliminary data.</text>
</comment>
<dbReference type="CDD" id="cd09280">
    <property type="entry name" value="RNase_HI_eukaryote_like"/>
    <property type="match status" value="1"/>
</dbReference>
<accession>A0AA38IPS8</accession>
<dbReference type="Pfam" id="PF00075">
    <property type="entry name" value="RNase_H"/>
    <property type="match status" value="1"/>
</dbReference>
<comment type="similarity">
    <text evidence="1">Belongs to the RNase H family.</text>
</comment>
<reference evidence="3" key="1">
    <citation type="journal article" date="2023" name="G3 (Bethesda)">
        <title>Whole genome assemblies of Zophobas morio and Tenebrio molitor.</title>
        <authorList>
            <person name="Kaur S."/>
            <person name="Stinson S.A."/>
            <person name="diCenzo G.C."/>
        </authorList>
    </citation>
    <scope>NUCLEOTIDE SEQUENCE</scope>
    <source>
        <strain evidence="3">QUZm001</strain>
    </source>
</reference>
<evidence type="ECO:0000256" key="1">
    <source>
        <dbReference type="ARBA" id="ARBA00005300"/>
    </source>
</evidence>
<organism evidence="3 4">
    <name type="scientific">Zophobas morio</name>
    <dbReference type="NCBI Taxonomy" id="2755281"/>
    <lineage>
        <taxon>Eukaryota</taxon>
        <taxon>Metazoa</taxon>
        <taxon>Ecdysozoa</taxon>
        <taxon>Arthropoda</taxon>
        <taxon>Hexapoda</taxon>
        <taxon>Insecta</taxon>
        <taxon>Pterygota</taxon>
        <taxon>Neoptera</taxon>
        <taxon>Endopterygota</taxon>
        <taxon>Coleoptera</taxon>
        <taxon>Polyphaga</taxon>
        <taxon>Cucujiformia</taxon>
        <taxon>Tenebrionidae</taxon>
        <taxon>Zophobas</taxon>
    </lineage>
</organism>
<dbReference type="InterPro" id="IPR017067">
    <property type="entry name" value="RNase_H1_euk"/>
</dbReference>
<dbReference type="GO" id="GO:0043137">
    <property type="term" value="P:DNA replication, removal of RNA primer"/>
    <property type="evidence" value="ECO:0007669"/>
    <property type="project" value="TreeGrafter"/>
</dbReference>
<feature type="domain" description="RNase H type-1" evidence="2">
    <location>
        <begin position="95"/>
        <end position="242"/>
    </location>
</feature>
<dbReference type="GO" id="GO:0004523">
    <property type="term" value="F:RNA-DNA hybrid ribonuclease activity"/>
    <property type="evidence" value="ECO:0007669"/>
    <property type="project" value="InterPro"/>
</dbReference>
<gene>
    <name evidence="3" type="ORF">Zmor_011199</name>
</gene>
<sequence>MVILNRGNKPERPLVSTTLNWGEVNTIFTVFKRIQQAKSQAESLTKELTCISAEIEKIQNWPMFRRCHLNNIHTLSAETNGPAPKRAKYDFPQADDGYVKVYTDGACENNGKPNAKAGIGVWFQEDHPLNISKPVDGKATNNNAEIQACIHAVQVAKDCGIDKVEIITDSQFTINAMTNWIKNWKKNNWKLAGGKGDVKNKSDFKKLDQLCQGLQIRWVHVRGHTGIKGNEMADELARKGARLYKPPC</sequence>
<dbReference type="GO" id="GO:0000287">
    <property type="term" value="F:magnesium ion binding"/>
    <property type="evidence" value="ECO:0007669"/>
    <property type="project" value="InterPro"/>
</dbReference>
<dbReference type="PANTHER" id="PTHR10642:SF31">
    <property type="entry name" value="RIBONUCLEASE H1"/>
    <property type="match status" value="1"/>
</dbReference>
<dbReference type="InterPro" id="IPR012337">
    <property type="entry name" value="RNaseH-like_sf"/>
</dbReference>
<dbReference type="SUPFAM" id="SSF53098">
    <property type="entry name" value="Ribonuclease H-like"/>
    <property type="match status" value="1"/>
</dbReference>
<dbReference type="Proteomes" id="UP001168821">
    <property type="component" value="Unassembled WGS sequence"/>
</dbReference>
<evidence type="ECO:0000313" key="4">
    <source>
        <dbReference type="Proteomes" id="UP001168821"/>
    </source>
</evidence>
<dbReference type="InterPro" id="IPR002156">
    <property type="entry name" value="RNaseH_domain"/>
</dbReference>
<name>A0AA38IPS8_9CUCU</name>
<evidence type="ECO:0000313" key="3">
    <source>
        <dbReference type="EMBL" id="KAJ3659515.1"/>
    </source>
</evidence>